<dbReference type="EMBL" id="LYRP01000012">
    <property type="protein sequence ID" value="OAT77177.1"/>
    <property type="molecule type" value="Genomic_DNA"/>
</dbReference>
<feature type="transmembrane region" description="Helical" evidence="1">
    <location>
        <begin position="31"/>
        <end position="51"/>
    </location>
</feature>
<sequence>MLINLGRLLMLGVWGFMVLNLIHPFPKPLNYFMNVAMVFTFFMHGLQVTLLKASQGKDSPKIGTLQQTRIFLFGVFELLAWQKKQQKKP</sequence>
<feature type="transmembrane region" description="Helical" evidence="1">
    <location>
        <begin position="7"/>
        <end position="25"/>
    </location>
</feature>
<proteinExistence type="predicted"/>
<name>A0A1B7L496_9ENTR</name>
<keyword evidence="1" id="KW-1133">Transmembrane helix</keyword>
<dbReference type="PANTHER" id="PTHR38775:SF1">
    <property type="entry name" value="INNER MEMBRANE PROTEIN"/>
    <property type="match status" value="1"/>
</dbReference>
<dbReference type="AlphaFoldDB" id="A0A1B7L496"/>
<dbReference type="PANTHER" id="PTHR38775">
    <property type="entry name" value="INNER MEMBRANE PROTEIN-RELATED"/>
    <property type="match status" value="1"/>
</dbReference>
<evidence type="ECO:0000256" key="1">
    <source>
        <dbReference type="SAM" id="Phobius"/>
    </source>
</evidence>
<evidence type="ECO:0000313" key="2">
    <source>
        <dbReference type="EMBL" id="OAT77177.1"/>
    </source>
</evidence>
<evidence type="ECO:0000313" key="3">
    <source>
        <dbReference type="Proteomes" id="UP000078225"/>
    </source>
</evidence>
<dbReference type="Pfam" id="PF06611">
    <property type="entry name" value="DUF1145"/>
    <property type="match status" value="1"/>
</dbReference>
<keyword evidence="1" id="KW-0812">Transmembrane</keyword>
<protein>
    <recommendedName>
        <fullName evidence="4">DUF1145 domain-containing protein</fullName>
    </recommendedName>
</protein>
<dbReference type="STRING" id="1691903.A9B99_07685"/>
<accession>A0A1B7L496</accession>
<dbReference type="OrthoDB" id="7062339at2"/>
<organism evidence="2 3">
    <name type="scientific">Mangrovibacter phragmitis</name>
    <dbReference type="NCBI Taxonomy" id="1691903"/>
    <lineage>
        <taxon>Bacteria</taxon>
        <taxon>Pseudomonadati</taxon>
        <taxon>Pseudomonadota</taxon>
        <taxon>Gammaproteobacteria</taxon>
        <taxon>Enterobacterales</taxon>
        <taxon>Enterobacteriaceae</taxon>
        <taxon>Mangrovibacter</taxon>
    </lineage>
</organism>
<dbReference type="NCBIfam" id="NF008158">
    <property type="entry name" value="PRK10910.1"/>
    <property type="match status" value="1"/>
</dbReference>
<dbReference type="RefSeq" id="WP_036114227.1">
    <property type="nucleotide sequence ID" value="NZ_CP134782.1"/>
</dbReference>
<dbReference type="InterPro" id="IPR009525">
    <property type="entry name" value="DUF1145"/>
</dbReference>
<gene>
    <name evidence="2" type="ORF">A9B99_07685</name>
</gene>
<keyword evidence="3" id="KW-1185">Reference proteome</keyword>
<dbReference type="Proteomes" id="UP000078225">
    <property type="component" value="Unassembled WGS sequence"/>
</dbReference>
<evidence type="ECO:0008006" key="4">
    <source>
        <dbReference type="Google" id="ProtNLM"/>
    </source>
</evidence>
<comment type="caution">
    <text evidence="2">The sequence shown here is derived from an EMBL/GenBank/DDBJ whole genome shotgun (WGS) entry which is preliminary data.</text>
</comment>
<reference evidence="3" key="1">
    <citation type="submission" date="2016-05" db="EMBL/GenBank/DDBJ databases">
        <authorList>
            <person name="Behera P."/>
            <person name="Vaishampayan P."/>
            <person name="Singh N."/>
            <person name="Raina V."/>
            <person name="Suar M."/>
            <person name="Pattnaik A."/>
            <person name="Rastogi G."/>
        </authorList>
    </citation>
    <scope>NUCLEOTIDE SEQUENCE [LARGE SCALE GENOMIC DNA]</scope>
    <source>
        <strain evidence="3">MP23</strain>
    </source>
</reference>
<keyword evidence="1" id="KW-0472">Membrane</keyword>